<dbReference type="PANTHER" id="PTHR13504:SF38">
    <property type="entry name" value="FIDO DOMAIN-CONTAINING PROTEIN"/>
    <property type="match status" value="1"/>
</dbReference>
<dbReference type="Gene3D" id="1.10.3290.10">
    <property type="entry name" value="Fido-like domain"/>
    <property type="match status" value="1"/>
</dbReference>
<evidence type="ECO:0000313" key="2">
    <source>
        <dbReference type="EMBL" id="MFC4717974.1"/>
    </source>
</evidence>
<dbReference type="PANTHER" id="PTHR13504">
    <property type="entry name" value="FIDO DOMAIN-CONTAINING PROTEIN DDB_G0283145"/>
    <property type="match status" value="1"/>
</dbReference>
<dbReference type="InterPro" id="IPR003812">
    <property type="entry name" value="Fido"/>
</dbReference>
<evidence type="ECO:0000259" key="1">
    <source>
        <dbReference type="PROSITE" id="PS51459"/>
    </source>
</evidence>
<proteinExistence type="predicted"/>
<dbReference type="PROSITE" id="PS51459">
    <property type="entry name" value="FIDO"/>
    <property type="match status" value="1"/>
</dbReference>
<protein>
    <submittedName>
        <fullName evidence="2">Fic family protein</fullName>
    </submittedName>
</protein>
<dbReference type="EMBL" id="JBHSHE010000089">
    <property type="protein sequence ID" value="MFC4717974.1"/>
    <property type="molecule type" value="Genomic_DNA"/>
</dbReference>
<dbReference type="InterPro" id="IPR025758">
    <property type="entry name" value="Fic/DOC_N"/>
</dbReference>
<dbReference type="InterPro" id="IPR036597">
    <property type="entry name" value="Fido-like_dom_sf"/>
</dbReference>
<evidence type="ECO:0000313" key="3">
    <source>
        <dbReference type="Proteomes" id="UP001595884"/>
    </source>
</evidence>
<comment type="caution">
    <text evidence="2">The sequence shown here is derived from an EMBL/GenBank/DDBJ whole genome shotgun (WGS) entry which is preliminary data.</text>
</comment>
<dbReference type="Proteomes" id="UP001595884">
    <property type="component" value="Unassembled WGS sequence"/>
</dbReference>
<reference evidence="3" key="1">
    <citation type="journal article" date="2019" name="Int. J. Syst. Evol. Microbiol.">
        <title>The Global Catalogue of Microorganisms (GCM) 10K type strain sequencing project: providing services to taxonomists for standard genome sequencing and annotation.</title>
        <authorList>
            <consortium name="The Broad Institute Genomics Platform"/>
            <consortium name="The Broad Institute Genome Sequencing Center for Infectious Disease"/>
            <person name="Wu L."/>
            <person name="Ma J."/>
        </authorList>
    </citation>
    <scope>NUCLEOTIDE SEQUENCE [LARGE SCALE GENOMIC DNA]</scope>
    <source>
        <strain evidence="3">CGMCC 1.12849</strain>
    </source>
</reference>
<dbReference type="RefSeq" id="WP_346060352.1">
    <property type="nucleotide sequence ID" value="NZ_BAAAVQ010000123.1"/>
</dbReference>
<dbReference type="InterPro" id="IPR040198">
    <property type="entry name" value="Fido_containing"/>
</dbReference>
<organism evidence="2 3">
    <name type="scientific">Glutamicibacter bergerei</name>
    <dbReference type="NCBI Taxonomy" id="256702"/>
    <lineage>
        <taxon>Bacteria</taxon>
        <taxon>Bacillati</taxon>
        <taxon>Actinomycetota</taxon>
        <taxon>Actinomycetes</taxon>
        <taxon>Micrococcales</taxon>
        <taxon>Micrococcaceae</taxon>
        <taxon>Glutamicibacter</taxon>
    </lineage>
</organism>
<dbReference type="SUPFAM" id="SSF140931">
    <property type="entry name" value="Fic-like"/>
    <property type="match status" value="1"/>
</dbReference>
<dbReference type="Pfam" id="PF13784">
    <property type="entry name" value="Fic_N"/>
    <property type="match status" value="1"/>
</dbReference>
<sequence>MADSENPSAVFPFPLVEYKNHFWKPTNPHIFSNPEVRRQTGSYFSALPAHIANWYPQPDSLVIAGLEEATHALQDFDVYSLLRFGNEKTELRAMSSVLLRTESSLSSQIEQLTTTARQLALAEIDEGDKANARKVVGNVHAMESALALAQQISLNSILAMHQNLMNQQIGMEDEAGKFREGLVWIGGTDNAGPRGASFVAPSHELISDALEDLVAFISRTDLPAIVQAAIAHAQFETIHPFVDGNGRTGRALVHSILRYRRISQYTTAPISAGILRDTAGYFEALGAFRSGDTAPIIRTFINASIFAASTGKDLIDSLATQLDDSAVKLLGLRSSAAAWKILPRLIAQPVVNARYLKEQLGLGDAAIYRALSVLTERGVLVEKSGRSRNRIWQHDGVLKVLDEYAKSLRRTA</sequence>
<name>A0ABV9MS41_9MICC</name>
<gene>
    <name evidence="2" type="ORF">ACFO7V_17775</name>
</gene>
<keyword evidence="3" id="KW-1185">Reference proteome</keyword>
<feature type="domain" description="Fido" evidence="1">
    <location>
        <begin position="152"/>
        <end position="303"/>
    </location>
</feature>
<dbReference type="Pfam" id="PF02661">
    <property type="entry name" value="Fic"/>
    <property type="match status" value="1"/>
</dbReference>
<accession>A0ABV9MS41</accession>